<proteinExistence type="predicted"/>
<comment type="caution">
    <text evidence="1">The sequence shown here is derived from an EMBL/GenBank/DDBJ whole genome shotgun (WGS) entry which is preliminary data.</text>
</comment>
<dbReference type="AlphaFoldDB" id="A0A5D0CPV0"/>
<evidence type="ECO:0008006" key="3">
    <source>
        <dbReference type="Google" id="ProtNLM"/>
    </source>
</evidence>
<keyword evidence="2" id="KW-1185">Reference proteome</keyword>
<evidence type="ECO:0000313" key="2">
    <source>
        <dbReference type="Proteomes" id="UP000325218"/>
    </source>
</evidence>
<accession>A0A5D0CPV0</accession>
<protein>
    <recommendedName>
        <fullName evidence="3">Hydrolase</fullName>
    </recommendedName>
</protein>
<gene>
    <name evidence="1" type="ORF">FRY98_21085</name>
</gene>
<reference evidence="1 2" key="1">
    <citation type="submission" date="2019-08" db="EMBL/GenBank/DDBJ databases">
        <title>Genome sequencing of Paenibacillus faecis DSM 23593(T).</title>
        <authorList>
            <person name="Kook J.-K."/>
            <person name="Park S.-N."/>
            <person name="Lim Y.K."/>
        </authorList>
    </citation>
    <scope>NUCLEOTIDE SEQUENCE [LARGE SCALE GENOMIC DNA]</scope>
    <source>
        <strain evidence="1 2">DSM 23593</strain>
    </source>
</reference>
<dbReference type="RefSeq" id="WP_148455643.1">
    <property type="nucleotide sequence ID" value="NZ_VSDO01000004.1"/>
</dbReference>
<name>A0A5D0CPV0_9BACL</name>
<evidence type="ECO:0000313" key="1">
    <source>
        <dbReference type="EMBL" id="TYA11620.1"/>
    </source>
</evidence>
<dbReference type="OrthoDB" id="2706506at2"/>
<sequence length="123" mass="14203">MTSPKKNYYISVTHRLVQEVPNESTEFEVVLDEEDLSMLRDKIGELAKEDEYTLKRAPVPYKSADHDEASDRFNRRLTEIYVLLYRNGTEKTREAIMNMGVLSNLSNTDYDHPGYNGGSPLNR</sequence>
<organism evidence="1 2">
    <name type="scientific">Paenibacillus faecis</name>
    <dbReference type="NCBI Taxonomy" id="862114"/>
    <lineage>
        <taxon>Bacteria</taxon>
        <taxon>Bacillati</taxon>
        <taxon>Bacillota</taxon>
        <taxon>Bacilli</taxon>
        <taxon>Bacillales</taxon>
        <taxon>Paenibacillaceae</taxon>
        <taxon>Paenibacillus</taxon>
    </lineage>
</organism>
<dbReference type="EMBL" id="VSDO01000004">
    <property type="protein sequence ID" value="TYA11620.1"/>
    <property type="molecule type" value="Genomic_DNA"/>
</dbReference>
<dbReference type="Proteomes" id="UP000325218">
    <property type="component" value="Unassembled WGS sequence"/>
</dbReference>